<accession>A0AAD4HGU0</accession>
<organism evidence="2 3">
    <name type="scientific">Suillus fuscotomentosus</name>
    <dbReference type="NCBI Taxonomy" id="1912939"/>
    <lineage>
        <taxon>Eukaryota</taxon>
        <taxon>Fungi</taxon>
        <taxon>Dikarya</taxon>
        <taxon>Basidiomycota</taxon>
        <taxon>Agaricomycotina</taxon>
        <taxon>Agaricomycetes</taxon>
        <taxon>Agaricomycetidae</taxon>
        <taxon>Boletales</taxon>
        <taxon>Suillineae</taxon>
        <taxon>Suillaceae</taxon>
        <taxon>Suillus</taxon>
    </lineage>
</organism>
<dbReference type="EMBL" id="JABBWK010000049">
    <property type="protein sequence ID" value="KAG1897120.1"/>
    <property type="molecule type" value="Genomic_DNA"/>
</dbReference>
<dbReference type="AlphaFoldDB" id="A0AAD4HGU0"/>
<dbReference type="RefSeq" id="XP_041222696.1">
    <property type="nucleotide sequence ID" value="XM_041370405.1"/>
</dbReference>
<dbReference type="Gene3D" id="3.80.10.10">
    <property type="entry name" value="Ribonuclease Inhibitor"/>
    <property type="match status" value="1"/>
</dbReference>
<proteinExistence type="predicted"/>
<name>A0AAD4HGU0_9AGAM</name>
<feature type="domain" description="F-box" evidence="1">
    <location>
        <begin position="390"/>
        <end position="439"/>
    </location>
</feature>
<dbReference type="GeneID" id="64664703"/>
<protein>
    <recommendedName>
        <fullName evidence="1">F-box domain-containing protein</fullName>
    </recommendedName>
</protein>
<reference evidence="2" key="1">
    <citation type="journal article" date="2020" name="New Phytol.">
        <title>Comparative genomics reveals dynamic genome evolution in host specialist ectomycorrhizal fungi.</title>
        <authorList>
            <person name="Lofgren L.A."/>
            <person name="Nguyen N.H."/>
            <person name="Vilgalys R."/>
            <person name="Ruytinx J."/>
            <person name="Liao H.L."/>
            <person name="Branco S."/>
            <person name="Kuo A."/>
            <person name="LaButti K."/>
            <person name="Lipzen A."/>
            <person name="Andreopoulos W."/>
            <person name="Pangilinan J."/>
            <person name="Riley R."/>
            <person name="Hundley H."/>
            <person name="Na H."/>
            <person name="Barry K."/>
            <person name="Grigoriev I.V."/>
            <person name="Stajich J.E."/>
            <person name="Kennedy P.G."/>
        </authorList>
    </citation>
    <scope>NUCLEOTIDE SEQUENCE</scope>
    <source>
        <strain evidence="2">FC203</strain>
    </source>
</reference>
<comment type="caution">
    <text evidence="2">The sequence shown here is derived from an EMBL/GenBank/DDBJ whole genome shotgun (WGS) entry which is preliminary data.</text>
</comment>
<dbReference type="InterPro" id="IPR032675">
    <property type="entry name" value="LRR_dom_sf"/>
</dbReference>
<keyword evidence="3" id="KW-1185">Reference proteome</keyword>
<dbReference type="PROSITE" id="PS50181">
    <property type="entry name" value="FBOX"/>
    <property type="match status" value="1"/>
</dbReference>
<evidence type="ECO:0000313" key="3">
    <source>
        <dbReference type="Proteomes" id="UP001195769"/>
    </source>
</evidence>
<evidence type="ECO:0000259" key="1">
    <source>
        <dbReference type="PROSITE" id="PS50181"/>
    </source>
</evidence>
<evidence type="ECO:0000313" key="2">
    <source>
        <dbReference type="EMBL" id="KAG1897120.1"/>
    </source>
</evidence>
<dbReference type="Proteomes" id="UP001195769">
    <property type="component" value="Unassembled WGS sequence"/>
</dbReference>
<gene>
    <name evidence="2" type="ORF">F5891DRAFT_1280252</name>
</gene>
<dbReference type="InterPro" id="IPR001810">
    <property type="entry name" value="F-box_dom"/>
</dbReference>
<sequence length="723" mass="81571">MDSIFRPCIEYQRGSTELVIFSREVKQLVTVAYPKSGRFRICPYGLADYLQRRGLFIECFCGMLSDTPCSTRIVDSAVNGHVLMQCANEQCGFRANITDIYHTSFFTSSYEELPTLVANPQPNMNPVHDAFRQLAPNEHDIAPYFHGYLGSHVSVWPDFRQLRGLVGAPSANPRPFIRLVHRRAGSIQGAAASQLSMAARRGQRVSTRLPLGQDSGMVVMNRLSAYETGLLADLSGETGPTITSLLLALANNMQTPHSALNISGSVSDIIGALQNILARSQVIIPVLETPYSRFHNTEHSTIELERQSVINIIAHRQQQLGTVLYELSGLEAVIDGVVSIIGERRQQSDAVLDEISDLEAVMDSIKNIHQQVVEKKEKIMQSMNLHKGLLSALWRLPTEVLSQIFNHCLPETIFSLSPLNLRVKAPVLLTRICQRWREVAVCTPDLWCRLYVEANDGGWEQAAFCYDLWLKRSRGRLLSLELGYHYSPKLRSLLQPHMRRIRFLRVSVDYFRGGRPPLSAIDLPALQELTIYVMVNHDIPIIAQFISRLPSTMRSLKFIDMMPVFSIEHLSSLGPVWVYLTDVRIAVWYPNAFLHLLQLCPDLSSSNVRVDFDQMGPFKSFTHTKLQSLCIILHDRPSLTRPLSDLFNAVSLPKLRALEVRRNSHINASFRPHEDIQAFLARSMCPLETLTIGGRSMITDAQRAEYISLIPSLEVVNYGYGYF</sequence>